<feature type="transmembrane region" description="Helical" evidence="1">
    <location>
        <begin position="85"/>
        <end position="105"/>
    </location>
</feature>
<dbReference type="Proteomes" id="UP000054683">
    <property type="component" value="Unassembled WGS sequence"/>
</dbReference>
<keyword evidence="1" id="KW-0472">Membrane</keyword>
<sequence>MHQHSILPLKSLLSPTLMQSAPASADHTMNPVDVACVATVRRAPARAASALRRCAAALAMATTGTSACVSFLASWERGGQLSERLVWVGVGLVLLLGAHLLPALARSAPLMLRVPALMLWILSMLATGYGHATFFMQAQRHAGELRAAAVDARASIATSPVSIGPDLTTIASERARVATELANATARKCVDRCTAQTLRRVALSSRLDALNIALEEARRHERADDKLSVARDRQAALRADAMSDPVTSRVALLLGTSTDTINLVVGLGFGAVLECIACLGWLLALHGSPITDAPSTAHSNAAVVPSNVTHRAGNNGTSVLADGVPAGNSAIPASNASVATGHNDGQLTRDQDQTVAVMVAKTVSADLAMLATEVAAGRTRATVAEIRKLFRCSQARAMALRRQFAEAMLEQARAA</sequence>
<evidence type="ECO:0000313" key="3">
    <source>
        <dbReference type="Proteomes" id="UP000054683"/>
    </source>
</evidence>
<dbReference type="AlphaFoldDB" id="A0A158GK84"/>
<organism evidence="2 3">
    <name type="scientific">Caballeronia udeis</name>
    <dbReference type="NCBI Taxonomy" id="1232866"/>
    <lineage>
        <taxon>Bacteria</taxon>
        <taxon>Pseudomonadati</taxon>
        <taxon>Pseudomonadota</taxon>
        <taxon>Betaproteobacteria</taxon>
        <taxon>Burkholderiales</taxon>
        <taxon>Burkholderiaceae</taxon>
        <taxon>Caballeronia</taxon>
    </lineage>
</organism>
<name>A0A158GK84_9BURK</name>
<dbReference type="RefSeq" id="WP_156528837.1">
    <property type="nucleotide sequence ID" value="NZ_FCOK02000015.1"/>
</dbReference>
<dbReference type="OrthoDB" id="8970698at2"/>
<keyword evidence="1" id="KW-0812">Transmembrane</keyword>
<accession>A0A158GK84</accession>
<keyword evidence="1" id="KW-1133">Transmembrane helix</keyword>
<protein>
    <submittedName>
        <fullName evidence="2">Uncharacterized protein</fullName>
    </submittedName>
</protein>
<gene>
    <name evidence="2" type="ORF">AWB69_02783</name>
</gene>
<evidence type="ECO:0000313" key="2">
    <source>
        <dbReference type="EMBL" id="SAL32221.1"/>
    </source>
</evidence>
<dbReference type="EMBL" id="FCOK02000015">
    <property type="protein sequence ID" value="SAL32221.1"/>
    <property type="molecule type" value="Genomic_DNA"/>
</dbReference>
<proteinExistence type="predicted"/>
<feature type="transmembrane region" description="Helical" evidence="1">
    <location>
        <begin position="263"/>
        <end position="284"/>
    </location>
</feature>
<reference evidence="2 3" key="1">
    <citation type="submission" date="2016-01" db="EMBL/GenBank/DDBJ databases">
        <authorList>
            <person name="Oliw E.H."/>
        </authorList>
    </citation>
    <scope>NUCLEOTIDE SEQUENCE [LARGE SCALE GENOMIC DNA]</scope>
    <source>
        <strain evidence="2">LMG 27134</strain>
    </source>
</reference>
<evidence type="ECO:0000256" key="1">
    <source>
        <dbReference type="SAM" id="Phobius"/>
    </source>
</evidence>
<feature type="transmembrane region" description="Helical" evidence="1">
    <location>
        <begin position="117"/>
        <end position="136"/>
    </location>
</feature>